<organism evidence="2">
    <name type="scientific">Tanacetum cinerariifolium</name>
    <name type="common">Dalmatian daisy</name>
    <name type="synonym">Chrysanthemum cinerariifolium</name>
    <dbReference type="NCBI Taxonomy" id="118510"/>
    <lineage>
        <taxon>Eukaryota</taxon>
        <taxon>Viridiplantae</taxon>
        <taxon>Streptophyta</taxon>
        <taxon>Embryophyta</taxon>
        <taxon>Tracheophyta</taxon>
        <taxon>Spermatophyta</taxon>
        <taxon>Magnoliopsida</taxon>
        <taxon>eudicotyledons</taxon>
        <taxon>Gunneridae</taxon>
        <taxon>Pentapetalae</taxon>
        <taxon>asterids</taxon>
        <taxon>campanulids</taxon>
        <taxon>Asterales</taxon>
        <taxon>Asteraceae</taxon>
        <taxon>Asteroideae</taxon>
        <taxon>Anthemideae</taxon>
        <taxon>Anthemidinae</taxon>
        <taxon>Tanacetum</taxon>
    </lineage>
</organism>
<dbReference type="SUPFAM" id="SSF56672">
    <property type="entry name" value="DNA/RNA polymerases"/>
    <property type="match status" value="1"/>
</dbReference>
<comment type="caution">
    <text evidence="2">The sequence shown here is derived from an EMBL/GenBank/DDBJ whole genome shotgun (WGS) entry which is preliminary data.</text>
</comment>
<feature type="region of interest" description="Disordered" evidence="1">
    <location>
        <begin position="25"/>
        <end position="49"/>
    </location>
</feature>
<evidence type="ECO:0000256" key="1">
    <source>
        <dbReference type="SAM" id="MobiDB-lite"/>
    </source>
</evidence>
<keyword evidence="2" id="KW-0808">Transferase</keyword>
<feature type="compositionally biased region" description="Polar residues" evidence="1">
    <location>
        <begin position="71"/>
        <end position="85"/>
    </location>
</feature>
<dbReference type="InterPro" id="IPR043502">
    <property type="entry name" value="DNA/RNA_pol_sf"/>
</dbReference>
<dbReference type="GO" id="GO:0003964">
    <property type="term" value="F:RNA-directed DNA polymerase activity"/>
    <property type="evidence" value="ECO:0007669"/>
    <property type="project" value="UniProtKB-KW"/>
</dbReference>
<dbReference type="EMBL" id="BKCJ010386842">
    <property type="protein sequence ID" value="GFA21465.1"/>
    <property type="molecule type" value="Genomic_DNA"/>
</dbReference>
<dbReference type="AlphaFoldDB" id="A0A699J9F9"/>
<feature type="non-terminal residue" evidence="2">
    <location>
        <position position="1"/>
    </location>
</feature>
<proteinExistence type="predicted"/>
<name>A0A699J9F9_TANCI</name>
<feature type="non-terminal residue" evidence="2">
    <location>
        <position position="278"/>
    </location>
</feature>
<protein>
    <submittedName>
        <fullName evidence="2">Reverse transcriptase domain-containing protein</fullName>
    </submittedName>
</protein>
<sequence>LKTQLETVAKNHQASIQNLETKFDRLADKQYGRPSGSLPSNTQPNLKGHNFKAYQPSQAQNEHVNAIFTRSGKSYNPPVNSNDQQNDSEKPINFDSDDEEDKEPTPQPETKNPKPIKETPLPKLYKLKISIDVINEVLEEDFDALLDEDPSFERITINTDYKIKTSLEEPPTYLELKPLLDNLEYVFLEEPSFLPVIISSQLSKEKKNKLISVLKKHNRHNENDELVPTRTVTRWREKCHFMVKEGIVLGHKVSGAGLEVDKANIDVISKLPPPTNIK</sequence>
<feature type="region of interest" description="Disordered" evidence="1">
    <location>
        <begin position="70"/>
        <end position="119"/>
    </location>
</feature>
<keyword evidence="2" id="KW-0548">Nucleotidyltransferase</keyword>
<evidence type="ECO:0000313" key="2">
    <source>
        <dbReference type="EMBL" id="GFA21465.1"/>
    </source>
</evidence>
<gene>
    <name evidence="2" type="ORF">Tci_593437</name>
</gene>
<accession>A0A699J9F9</accession>
<keyword evidence="2" id="KW-0695">RNA-directed DNA polymerase</keyword>
<reference evidence="2" key="1">
    <citation type="journal article" date="2019" name="Sci. Rep.">
        <title>Draft genome of Tanacetum cinerariifolium, the natural source of mosquito coil.</title>
        <authorList>
            <person name="Yamashiro T."/>
            <person name="Shiraishi A."/>
            <person name="Satake H."/>
            <person name="Nakayama K."/>
        </authorList>
    </citation>
    <scope>NUCLEOTIDE SEQUENCE</scope>
</reference>